<feature type="domain" description="Rhodanese" evidence="3">
    <location>
        <begin position="18"/>
        <end position="131"/>
    </location>
</feature>
<keyword evidence="1 4" id="KW-0808">Transferase</keyword>
<sequence length="288" mass="31149">MKPLIEAVELKELDTYIYTLIDARGFGNSRERYEQGNIEGALYVDLEDLALHPEDAAAGGRHPLPTVEEFAVLIGGLGITPDTHVVVYDDKAAANPAARFWWMLRSIGHQKVQVLNGGLQAAIDAGLNITTEISALPEATIYPLTQGFTGTASISEVEAAAKDSNRIVIDVRETPRYLGQTEPLDLIAGHIPGAINVPYNTNMGADNRYLSPEQLKANYEKAFGDVKPEQVIVHCGSGVTACHTLLALAQAGLPGAKLYVGSWSEWSRRDLPVATENGIIEPGDKFKM</sequence>
<dbReference type="GO" id="GO:0004792">
    <property type="term" value="F:thiosulfate-cyanide sulfurtransferase activity"/>
    <property type="evidence" value="ECO:0007669"/>
    <property type="project" value="UniProtKB-EC"/>
</dbReference>
<dbReference type="Gene3D" id="3.40.250.10">
    <property type="entry name" value="Rhodanese-like domain"/>
    <property type="match status" value="2"/>
</dbReference>
<dbReference type="InterPro" id="IPR036873">
    <property type="entry name" value="Rhodanese-like_dom_sf"/>
</dbReference>
<dbReference type="CDD" id="cd01448">
    <property type="entry name" value="TST_Repeat_1"/>
    <property type="match status" value="1"/>
</dbReference>
<dbReference type="SMART" id="SM00450">
    <property type="entry name" value="RHOD"/>
    <property type="match status" value="2"/>
</dbReference>
<dbReference type="PANTHER" id="PTHR11364">
    <property type="entry name" value="THIOSULFATE SULFERTANSFERASE"/>
    <property type="match status" value="1"/>
</dbReference>
<comment type="caution">
    <text evidence="4">The sequence shown here is derived from an EMBL/GenBank/DDBJ whole genome shotgun (WGS) entry which is preliminary data.</text>
</comment>
<name>A0ABU3GX41_9SPHI</name>
<dbReference type="EMBL" id="JAVLVU010000001">
    <property type="protein sequence ID" value="MDT3404341.1"/>
    <property type="molecule type" value="Genomic_DNA"/>
</dbReference>
<feature type="domain" description="Rhodanese" evidence="3">
    <location>
        <begin position="162"/>
        <end position="275"/>
    </location>
</feature>
<gene>
    <name evidence="4" type="ORF">QE417_003413</name>
</gene>
<dbReference type="Proteomes" id="UP001258315">
    <property type="component" value="Unassembled WGS sequence"/>
</dbReference>
<dbReference type="PROSITE" id="PS50206">
    <property type="entry name" value="RHODANESE_3"/>
    <property type="match status" value="2"/>
</dbReference>
<reference evidence="5" key="1">
    <citation type="submission" date="2023-07" db="EMBL/GenBank/DDBJ databases">
        <title>Functional and genomic diversity of the sorghum phyllosphere microbiome.</title>
        <authorList>
            <person name="Shade A."/>
        </authorList>
    </citation>
    <scope>NUCLEOTIDE SEQUENCE [LARGE SCALE GENOMIC DNA]</scope>
    <source>
        <strain evidence="5">SORGH_AS_0422</strain>
    </source>
</reference>
<organism evidence="4 5">
    <name type="scientific">Mucilaginibacter terrae</name>
    <dbReference type="NCBI Taxonomy" id="1955052"/>
    <lineage>
        <taxon>Bacteria</taxon>
        <taxon>Pseudomonadati</taxon>
        <taxon>Bacteroidota</taxon>
        <taxon>Sphingobacteriia</taxon>
        <taxon>Sphingobacteriales</taxon>
        <taxon>Sphingobacteriaceae</taxon>
        <taxon>Mucilaginibacter</taxon>
    </lineage>
</organism>
<protein>
    <submittedName>
        <fullName evidence="4">Thiosulfate/3-mercaptopyruvate sulfurtransferase</fullName>
        <ecNumber evidence="4">2.8.1.1</ecNumber>
        <ecNumber evidence="4">2.8.1.2</ecNumber>
    </submittedName>
</protein>
<accession>A0ABU3GX41</accession>
<evidence type="ECO:0000259" key="3">
    <source>
        <dbReference type="PROSITE" id="PS50206"/>
    </source>
</evidence>
<keyword evidence="5" id="KW-1185">Reference proteome</keyword>
<dbReference type="GO" id="GO:0016784">
    <property type="term" value="F:3-mercaptopyruvate sulfurtransferase activity"/>
    <property type="evidence" value="ECO:0007669"/>
    <property type="project" value="UniProtKB-EC"/>
</dbReference>
<dbReference type="InterPro" id="IPR045078">
    <property type="entry name" value="TST/MPST-like"/>
</dbReference>
<evidence type="ECO:0000256" key="1">
    <source>
        <dbReference type="ARBA" id="ARBA00022679"/>
    </source>
</evidence>
<dbReference type="EC" id="2.8.1.2" evidence="4"/>
<dbReference type="SUPFAM" id="SSF52821">
    <property type="entry name" value="Rhodanese/Cell cycle control phosphatase"/>
    <property type="match status" value="2"/>
</dbReference>
<proteinExistence type="predicted"/>
<dbReference type="PANTHER" id="PTHR11364:SF27">
    <property type="entry name" value="SULFURTRANSFERASE"/>
    <property type="match status" value="1"/>
</dbReference>
<dbReference type="RefSeq" id="WP_311951670.1">
    <property type="nucleotide sequence ID" value="NZ_JAVLVU010000001.1"/>
</dbReference>
<evidence type="ECO:0000256" key="2">
    <source>
        <dbReference type="ARBA" id="ARBA00022737"/>
    </source>
</evidence>
<evidence type="ECO:0000313" key="5">
    <source>
        <dbReference type="Proteomes" id="UP001258315"/>
    </source>
</evidence>
<dbReference type="CDD" id="cd01449">
    <property type="entry name" value="TST_Repeat_2"/>
    <property type="match status" value="1"/>
</dbReference>
<dbReference type="InterPro" id="IPR001763">
    <property type="entry name" value="Rhodanese-like_dom"/>
</dbReference>
<dbReference type="Pfam" id="PF00581">
    <property type="entry name" value="Rhodanese"/>
    <property type="match status" value="2"/>
</dbReference>
<keyword evidence="2" id="KW-0677">Repeat</keyword>
<evidence type="ECO:0000313" key="4">
    <source>
        <dbReference type="EMBL" id="MDT3404341.1"/>
    </source>
</evidence>
<dbReference type="EC" id="2.8.1.1" evidence="4"/>